<feature type="compositionally biased region" description="Low complexity" evidence="8">
    <location>
        <begin position="124"/>
        <end position="133"/>
    </location>
</feature>
<evidence type="ECO:0000256" key="2">
    <source>
        <dbReference type="ARBA" id="ARBA00022723"/>
    </source>
</evidence>
<feature type="compositionally biased region" description="Low complexity" evidence="8">
    <location>
        <begin position="356"/>
        <end position="369"/>
    </location>
</feature>
<evidence type="ECO:0000259" key="9">
    <source>
        <dbReference type="PROSITE" id="PS50157"/>
    </source>
</evidence>
<dbReference type="PANTHER" id="PTHR16515">
    <property type="entry name" value="PR DOMAIN ZINC FINGER PROTEIN"/>
    <property type="match status" value="1"/>
</dbReference>
<proteinExistence type="predicted"/>
<keyword evidence="11" id="KW-1185">Reference proteome</keyword>
<name>A0A9P8PNY7_WICPI</name>
<evidence type="ECO:0000256" key="7">
    <source>
        <dbReference type="PROSITE-ProRule" id="PRU00042"/>
    </source>
</evidence>
<dbReference type="PANTHER" id="PTHR16515:SF49">
    <property type="entry name" value="GASTRULA ZINC FINGER PROTEIN XLCGF49.1-LIKE-RELATED"/>
    <property type="match status" value="1"/>
</dbReference>
<keyword evidence="4 7" id="KW-0863">Zinc-finger</keyword>
<evidence type="ECO:0000256" key="6">
    <source>
        <dbReference type="ARBA" id="ARBA00023242"/>
    </source>
</evidence>
<feature type="domain" description="C2H2-type" evidence="9">
    <location>
        <begin position="450"/>
        <end position="477"/>
    </location>
</feature>
<feature type="compositionally biased region" description="Low complexity" evidence="8">
    <location>
        <begin position="7"/>
        <end position="18"/>
    </location>
</feature>
<evidence type="ECO:0000256" key="5">
    <source>
        <dbReference type="ARBA" id="ARBA00022833"/>
    </source>
</evidence>
<dbReference type="EMBL" id="JAEUBG010005385">
    <property type="protein sequence ID" value="KAH3675617.1"/>
    <property type="molecule type" value="Genomic_DNA"/>
</dbReference>
<feature type="compositionally biased region" description="Pro residues" evidence="8">
    <location>
        <begin position="111"/>
        <end position="123"/>
    </location>
</feature>
<feature type="domain" description="C2H2-type" evidence="9">
    <location>
        <begin position="422"/>
        <end position="449"/>
    </location>
</feature>
<reference evidence="10" key="2">
    <citation type="submission" date="2021-01" db="EMBL/GenBank/DDBJ databases">
        <authorList>
            <person name="Schikora-Tamarit M.A."/>
        </authorList>
    </citation>
    <scope>NUCLEOTIDE SEQUENCE</scope>
    <source>
        <strain evidence="10">CBS2887</strain>
    </source>
</reference>
<organism evidence="10 11">
    <name type="scientific">Wickerhamomyces pijperi</name>
    <name type="common">Yeast</name>
    <name type="synonym">Pichia pijperi</name>
    <dbReference type="NCBI Taxonomy" id="599730"/>
    <lineage>
        <taxon>Eukaryota</taxon>
        <taxon>Fungi</taxon>
        <taxon>Dikarya</taxon>
        <taxon>Ascomycota</taxon>
        <taxon>Saccharomycotina</taxon>
        <taxon>Saccharomycetes</taxon>
        <taxon>Phaffomycetales</taxon>
        <taxon>Wickerhamomycetaceae</taxon>
        <taxon>Wickerhamomyces</taxon>
    </lineage>
</organism>
<feature type="compositionally biased region" description="Low complexity" evidence="8">
    <location>
        <begin position="201"/>
        <end position="215"/>
    </location>
</feature>
<dbReference type="Proteomes" id="UP000774326">
    <property type="component" value="Unassembled WGS sequence"/>
</dbReference>
<keyword evidence="2" id="KW-0479">Metal-binding</keyword>
<feature type="region of interest" description="Disordered" evidence="8">
    <location>
        <begin position="79"/>
        <end position="230"/>
    </location>
</feature>
<dbReference type="AlphaFoldDB" id="A0A9P8PNY7"/>
<evidence type="ECO:0000313" key="11">
    <source>
        <dbReference type="Proteomes" id="UP000774326"/>
    </source>
</evidence>
<reference evidence="10" key="1">
    <citation type="journal article" date="2021" name="Open Biol.">
        <title>Shared evolutionary footprints suggest mitochondrial oxidative damage underlies multiple complex I losses in fungi.</title>
        <authorList>
            <person name="Schikora-Tamarit M.A."/>
            <person name="Marcet-Houben M."/>
            <person name="Nosek J."/>
            <person name="Gabaldon T."/>
        </authorList>
    </citation>
    <scope>NUCLEOTIDE SEQUENCE</scope>
    <source>
        <strain evidence="10">CBS2887</strain>
    </source>
</reference>
<gene>
    <name evidence="10" type="ORF">WICPIJ_009321</name>
</gene>
<feature type="compositionally biased region" description="Polar residues" evidence="8">
    <location>
        <begin position="329"/>
        <end position="343"/>
    </location>
</feature>
<dbReference type="Gene3D" id="3.30.160.60">
    <property type="entry name" value="Classic Zinc Finger"/>
    <property type="match status" value="2"/>
</dbReference>
<keyword evidence="3" id="KW-0677">Repeat</keyword>
<feature type="compositionally biased region" description="Low complexity" evidence="8">
    <location>
        <begin position="308"/>
        <end position="328"/>
    </location>
</feature>
<dbReference type="InterPro" id="IPR013087">
    <property type="entry name" value="Znf_C2H2_type"/>
</dbReference>
<keyword evidence="5" id="KW-0862">Zinc</keyword>
<feature type="compositionally biased region" description="Polar residues" evidence="8">
    <location>
        <begin position="174"/>
        <end position="200"/>
    </location>
</feature>
<dbReference type="SMART" id="SM00355">
    <property type="entry name" value="ZnF_C2H2"/>
    <property type="match status" value="2"/>
</dbReference>
<keyword evidence="6" id="KW-0539">Nucleus</keyword>
<sequence>MISEPVPYQYLHQQQQHPGSVSNTNSNSPNIRQVSSGQIPNRESQYQGDTAGIRPTSNSYHNSETFSQQLLQLPLPAQQNQQAAPFTTGLPPPPPTMFNLGGNIHGANPHQMPPPPPPPPPLSLPQSQSQQQQYPMGGLPPTQNYSNNLMSDVSSTFQHFPSTMQLGGNPPSGLGQQFSSNYASYYSHNPQISQFPNRDNSYVSTSSNTESSRFSMQNSNPSSGSASMYLSSASAGSTLDNSNINNGSMINSSEGPSSGLPLLPVPQFVYNQSQPTASFTTSSSSVNPRSLNDQFSYSCNYNNSSNNNNTYNSLHLKPNPNSTPPTSSADSPQYTDSQINSNKLLPPMSYPFQQHQSSLPYQPPASQLLPPQPQPQQQPQPQPQPQPQQQPQPQPRTVATTTTVKPTRRRRVTMKPDRPTEFPCPHCRKVFEKSYNLKSHLKIHSDEKPFSCKHCQRCFARNHDRKRHELLHENVKKYTCGSTFNNVSTKPEISSSNGAELDIFTPLSSSSSANGNSPRWGCGKKFSRVDGLVRHYNTEMGFICVKPLLQHIKIMYSNNPAGTNNAVGLTGYGVDPTLWNDYQELLANLGLQMIYGLINRMDSYAALM</sequence>
<dbReference type="InterPro" id="IPR036236">
    <property type="entry name" value="Znf_C2H2_sf"/>
</dbReference>
<dbReference type="GO" id="GO:0008270">
    <property type="term" value="F:zinc ion binding"/>
    <property type="evidence" value="ECO:0007669"/>
    <property type="project" value="UniProtKB-KW"/>
</dbReference>
<feature type="compositionally biased region" description="Polar residues" evidence="8">
    <location>
        <begin position="55"/>
        <end position="64"/>
    </location>
</feature>
<feature type="region of interest" description="Disordered" evidence="8">
    <location>
        <begin position="1"/>
        <end position="64"/>
    </location>
</feature>
<comment type="subcellular location">
    <subcellularLocation>
        <location evidence="1">Nucleus</location>
    </subcellularLocation>
</comment>
<feature type="compositionally biased region" description="Polar residues" evidence="8">
    <location>
        <begin position="141"/>
        <end position="166"/>
    </location>
</feature>
<evidence type="ECO:0000256" key="1">
    <source>
        <dbReference type="ARBA" id="ARBA00004123"/>
    </source>
</evidence>
<dbReference type="PROSITE" id="PS50157">
    <property type="entry name" value="ZINC_FINGER_C2H2_2"/>
    <property type="match status" value="2"/>
</dbReference>
<feature type="compositionally biased region" description="Pro residues" evidence="8">
    <location>
        <begin position="370"/>
        <end position="394"/>
    </location>
</feature>
<feature type="compositionally biased region" description="Low complexity" evidence="8">
    <location>
        <begin position="395"/>
        <end position="405"/>
    </location>
</feature>
<dbReference type="PROSITE" id="PS00028">
    <property type="entry name" value="ZINC_FINGER_C2H2_1"/>
    <property type="match status" value="2"/>
</dbReference>
<feature type="region of interest" description="Disordered" evidence="8">
    <location>
        <begin position="308"/>
        <end position="410"/>
    </location>
</feature>
<dbReference type="Pfam" id="PF00096">
    <property type="entry name" value="zf-C2H2"/>
    <property type="match status" value="1"/>
</dbReference>
<dbReference type="OrthoDB" id="3980931at2759"/>
<dbReference type="InterPro" id="IPR050331">
    <property type="entry name" value="Zinc_finger"/>
</dbReference>
<protein>
    <recommendedName>
        <fullName evidence="9">C2H2-type domain-containing protein</fullName>
    </recommendedName>
</protein>
<feature type="compositionally biased region" description="Polar residues" evidence="8">
    <location>
        <begin position="19"/>
        <end position="48"/>
    </location>
</feature>
<evidence type="ECO:0000313" key="10">
    <source>
        <dbReference type="EMBL" id="KAH3675617.1"/>
    </source>
</evidence>
<evidence type="ECO:0000256" key="8">
    <source>
        <dbReference type="SAM" id="MobiDB-lite"/>
    </source>
</evidence>
<evidence type="ECO:0000256" key="3">
    <source>
        <dbReference type="ARBA" id="ARBA00022737"/>
    </source>
</evidence>
<accession>A0A9P8PNY7</accession>
<dbReference type="GO" id="GO:0010468">
    <property type="term" value="P:regulation of gene expression"/>
    <property type="evidence" value="ECO:0007669"/>
    <property type="project" value="TreeGrafter"/>
</dbReference>
<dbReference type="SUPFAM" id="SSF57667">
    <property type="entry name" value="beta-beta-alpha zinc fingers"/>
    <property type="match status" value="1"/>
</dbReference>
<dbReference type="GO" id="GO:0005634">
    <property type="term" value="C:nucleus"/>
    <property type="evidence" value="ECO:0007669"/>
    <property type="project" value="UniProtKB-SubCell"/>
</dbReference>
<comment type="caution">
    <text evidence="10">The sequence shown here is derived from an EMBL/GenBank/DDBJ whole genome shotgun (WGS) entry which is preliminary data.</text>
</comment>
<evidence type="ECO:0000256" key="4">
    <source>
        <dbReference type="ARBA" id="ARBA00022771"/>
    </source>
</evidence>